<evidence type="ECO:0000256" key="8">
    <source>
        <dbReference type="ARBA" id="ARBA00023209"/>
    </source>
</evidence>
<dbReference type="PROSITE" id="PS00383">
    <property type="entry name" value="TYR_PHOSPHATASE_1"/>
    <property type="match status" value="1"/>
</dbReference>
<evidence type="ECO:0000256" key="7">
    <source>
        <dbReference type="ARBA" id="ARBA00023136"/>
    </source>
</evidence>
<evidence type="ECO:0000313" key="21">
    <source>
        <dbReference type="Proteomes" id="UP000053097"/>
    </source>
</evidence>
<evidence type="ECO:0000256" key="16">
    <source>
        <dbReference type="ARBA" id="ARBA00052780"/>
    </source>
</evidence>
<evidence type="ECO:0000259" key="18">
    <source>
        <dbReference type="PROSITE" id="PS50054"/>
    </source>
</evidence>
<dbReference type="Pfam" id="PF00782">
    <property type="entry name" value="DSPc"/>
    <property type="match status" value="1"/>
</dbReference>
<evidence type="ECO:0000256" key="9">
    <source>
        <dbReference type="ARBA" id="ARBA00023264"/>
    </source>
</evidence>
<accession>A0A026VUG6</accession>
<dbReference type="GO" id="GO:0008962">
    <property type="term" value="F:phosphatidylglycerophosphatase activity"/>
    <property type="evidence" value="ECO:0007669"/>
    <property type="project" value="UniProtKB-EC"/>
</dbReference>
<dbReference type="Proteomes" id="UP000053097">
    <property type="component" value="Unassembled WGS sequence"/>
</dbReference>
<evidence type="ECO:0000256" key="5">
    <source>
        <dbReference type="ARBA" id="ARBA00022912"/>
    </source>
</evidence>
<evidence type="ECO:0000256" key="4">
    <source>
        <dbReference type="ARBA" id="ARBA00022801"/>
    </source>
</evidence>
<comment type="subcellular location">
    <subcellularLocation>
        <location evidence="1">Membrane</location>
    </subcellularLocation>
</comment>
<evidence type="ECO:0000256" key="12">
    <source>
        <dbReference type="ARBA" id="ARBA00050944"/>
    </source>
</evidence>
<dbReference type="InterPro" id="IPR000387">
    <property type="entry name" value="Tyr_Pase_dom"/>
</dbReference>
<evidence type="ECO:0000259" key="19">
    <source>
        <dbReference type="PROSITE" id="PS50056"/>
    </source>
</evidence>
<dbReference type="CDD" id="cd14524">
    <property type="entry name" value="PTPMT1"/>
    <property type="match status" value="1"/>
</dbReference>
<comment type="catalytic activity">
    <reaction evidence="14">
        <text>1,2-dibutyryl-sn-glycero-3-phospho-(1D-myo-inositol-5-phosphate) + H2O = 1,2-dibutyryl-sn-glycero-3-phospho-(1D-myo-inositol) + phosphate</text>
        <dbReference type="Rhea" id="RHEA:42584"/>
        <dbReference type="ChEBI" id="CHEBI:15377"/>
        <dbReference type="ChEBI" id="CHEBI:43474"/>
        <dbReference type="ChEBI" id="CHEBI:82605"/>
        <dbReference type="ChEBI" id="CHEBI:82606"/>
    </reaction>
    <physiologicalReaction direction="left-to-right" evidence="14">
        <dbReference type="Rhea" id="RHEA:42585"/>
    </physiologicalReaction>
</comment>
<evidence type="ECO:0000256" key="14">
    <source>
        <dbReference type="ARBA" id="ARBA00052505"/>
    </source>
</evidence>
<dbReference type="PROSITE" id="PS50054">
    <property type="entry name" value="TYR_PHOSPHATASE_DUAL"/>
    <property type="match status" value="1"/>
</dbReference>
<dbReference type="PANTHER" id="PTHR46712">
    <property type="entry name" value="PHOSPHATIDYLGLYCEROPHOSPHATASE AND PROTEIN-TYROSINE PHOSPHATASE 1"/>
    <property type="match status" value="1"/>
</dbReference>
<dbReference type="InterPro" id="IPR020422">
    <property type="entry name" value="TYR_PHOSPHATASE_DUAL_dom"/>
</dbReference>
<dbReference type="InterPro" id="IPR042165">
    <property type="entry name" value="PTPMT1"/>
</dbReference>
<dbReference type="SUPFAM" id="SSF52799">
    <property type="entry name" value="(Phosphotyrosine protein) phosphatases II"/>
    <property type="match status" value="1"/>
</dbReference>
<dbReference type="OrthoDB" id="273181at2759"/>
<dbReference type="SMART" id="SM00195">
    <property type="entry name" value="DSPc"/>
    <property type="match status" value="1"/>
</dbReference>
<dbReference type="Gene3D" id="3.90.190.10">
    <property type="entry name" value="Protein tyrosine phosphatase superfamily"/>
    <property type="match status" value="1"/>
</dbReference>
<evidence type="ECO:0000256" key="17">
    <source>
        <dbReference type="ARBA" id="ARBA00069309"/>
    </source>
</evidence>
<comment type="pathway">
    <text evidence="2">Lipid metabolism.</text>
</comment>
<feature type="domain" description="Tyrosine-protein phosphatase" evidence="18">
    <location>
        <begin position="32"/>
        <end position="206"/>
    </location>
</feature>
<feature type="domain" description="Tyrosine specific protein phosphatases" evidence="19">
    <location>
        <begin position="110"/>
        <end position="195"/>
    </location>
</feature>
<keyword evidence="8" id="KW-0594">Phospholipid biosynthesis</keyword>
<evidence type="ECO:0000256" key="2">
    <source>
        <dbReference type="ARBA" id="ARBA00005189"/>
    </source>
</evidence>
<evidence type="ECO:0000313" key="20">
    <source>
        <dbReference type="EMBL" id="EZA47310.1"/>
    </source>
</evidence>
<evidence type="ECO:0000256" key="10">
    <source>
        <dbReference type="ARBA" id="ARBA00024192"/>
    </source>
</evidence>
<keyword evidence="9" id="KW-1208">Phospholipid metabolism</keyword>
<organism evidence="20 21">
    <name type="scientific">Ooceraea biroi</name>
    <name type="common">Clonal raider ant</name>
    <name type="synonym">Cerapachys biroi</name>
    <dbReference type="NCBI Taxonomy" id="2015173"/>
    <lineage>
        <taxon>Eukaryota</taxon>
        <taxon>Metazoa</taxon>
        <taxon>Ecdysozoa</taxon>
        <taxon>Arthropoda</taxon>
        <taxon>Hexapoda</taxon>
        <taxon>Insecta</taxon>
        <taxon>Pterygota</taxon>
        <taxon>Neoptera</taxon>
        <taxon>Endopterygota</taxon>
        <taxon>Hymenoptera</taxon>
        <taxon>Apocrita</taxon>
        <taxon>Aculeata</taxon>
        <taxon>Formicoidea</taxon>
        <taxon>Formicidae</taxon>
        <taxon>Dorylinae</taxon>
        <taxon>Ooceraea</taxon>
    </lineage>
</organism>
<dbReference type="EC" id="3.1.3.27" evidence="11"/>
<keyword evidence="6" id="KW-0443">Lipid metabolism</keyword>
<dbReference type="GO" id="GO:0005737">
    <property type="term" value="C:cytoplasm"/>
    <property type="evidence" value="ECO:0007669"/>
    <property type="project" value="UniProtKB-ARBA"/>
</dbReference>
<dbReference type="GO" id="GO:0004439">
    <property type="term" value="F:phosphatidylinositol-4,5-bisphosphate 5-phosphatase activity"/>
    <property type="evidence" value="ECO:0007669"/>
    <property type="project" value="TreeGrafter"/>
</dbReference>
<dbReference type="GO" id="GO:0008654">
    <property type="term" value="P:phospholipid biosynthetic process"/>
    <property type="evidence" value="ECO:0007669"/>
    <property type="project" value="UniProtKB-KW"/>
</dbReference>
<proteinExistence type="predicted"/>
<dbReference type="FunFam" id="3.90.190.10:FF:000060">
    <property type="entry name" value="Phosphatidylglycerophosphatase and protein-tyrosine phosphatase 1"/>
    <property type="match status" value="1"/>
</dbReference>
<dbReference type="GO" id="GO:0016020">
    <property type="term" value="C:membrane"/>
    <property type="evidence" value="ECO:0007669"/>
    <property type="project" value="UniProtKB-SubCell"/>
</dbReference>
<protein>
    <recommendedName>
        <fullName evidence="17">Phosphatidylglycerophosphatase and protein-tyrosine phosphatase 1</fullName>
        <ecNumber evidence="11">3.1.3.27</ecNumber>
    </recommendedName>
</protein>
<evidence type="ECO:0000256" key="11">
    <source>
        <dbReference type="ARBA" id="ARBA00024224"/>
    </source>
</evidence>
<dbReference type="STRING" id="2015173.A0A026VUG6"/>
<dbReference type="PROSITE" id="PS50056">
    <property type="entry name" value="TYR_PHOSPHATASE_2"/>
    <property type="match status" value="1"/>
</dbReference>
<keyword evidence="5" id="KW-0904">Protein phosphatase</keyword>
<gene>
    <name evidence="20" type="ORF">X777_16349</name>
</gene>
<dbReference type="OMA" id="CCSPEEW"/>
<evidence type="ECO:0000256" key="1">
    <source>
        <dbReference type="ARBA" id="ARBA00004370"/>
    </source>
</evidence>
<keyword evidence="3" id="KW-0444">Lipid biosynthesis</keyword>
<keyword evidence="7" id="KW-0472">Membrane</keyword>
<comment type="catalytic activity">
    <reaction evidence="15">
        <text>1,2-di-(9Z-octadecenoyl)-sn-glycero-3-phospho-(1'-sn-glycerol-3'-phosphate) + H2O = 1,2-di-(9Z-octadecenoyl)-sn-glycero-3-phospho-(1'-sn-glycerol) + phosphate</text>
        <dbReference type="Rhea" id="RHEA:42304"/>
        <dbReference type="ChEBI" id="CHEBI:15377"/>
        <dbReference type="ChEBI" id="CHEBI:43474"/>
        <dbReference type="ChEBI" id="CHEBI:75163"/>
        <dbReference type="ChEBI" id="CHEBI:78907"/>
    </reaction>
    <physiologicalReaction direction="left-to-right" evidence="15">
        <dbReference type="Rhea" id="RHEA:42305"/>
    </physiologicalReaction>
</comment>
<keyword evidence="21" id="KW-1185">Reference proteome</keyword>
<evidence type="ECO:0000256" key="6">
    <source>
        <dbReference type="ARBA" id="ARBA00023098"/>
    </source>
</evidence>
<comment type="pathway">
    <text evidence="10">Phospholipid metabolism; phosphatidylglycerol biosynthesis; phosphatidylglycerol from CDP-diacylglycerol: step 2/2.</text>
</comment>
<evidence type="ECO:0000256" key="15">
    <source>
        <dbReference type="ARBA" id="ARBA00052632"/>
    </source>
</evidence>
<dbReference type="AlphaFoldDB" id="A0A026VUG6"/>
<dbReference type="InterPro" id="IPR044596">
    <property type="entry name" value="PTPMT1-like"/>
</dbReference>
<keyword evidence="4" id="KW-0378">Hydrolase</keyword>
<reference evidence="20 21" key="1">
    <citation type="journal article" date="2014" name="Curr. Biol.">
        <title>The genome of the clonal raider ant Cerapachys biroi.</title>
        <authorList>
            <person name="Oxley P.R."/>
            <person name="Ji L."/>
            <person name="Fetter-Pruneda I."/>
            <person name="McKenzie S.K."/>
            <person name="Li C."/>
            <person name="Hu H."/>
            <person name="Zhang G."/>
            <person name="Kronauer D.J."/>
        </authorList>
    </citation>
    <scope>NUCLEOTIDE SEQUENCE [LARGE SCALE GENOMIC DNA]</scope>
</reference>
<evidence type="ECO:0000256" key="13">
    <source>
        <dbReference type="ARBA" id="ARBA00051818"/>
    </source>
</evidence>
<dbReference type="InterPro" id="IPR000340">
    <property type="entry name" value="Dual-sp_phosphatase_cat-dom"/>
</dbReference>
<dbReference type="GO" id="GO:0004721">
    <property type="term" value="F:phosphoprotein phosphatase activity"/>
    <property type="evidence" value="ECO:0007669"/>
    <property type="project" value="UniProtKB-KW"/>
</dbReference>
<dbReference type="InterPro" id="IPR029021">
    <property type="entry name" value="Prot-tyrosine_phosphatase-like"/>
</dbReference>
<dbReference type="InterPro" id="IPR016130">
    <property type="entry name" value="Tyr_Pase_AS"/>
</dbReference>
<sequence>MSRTGAKMFARVTFYPTLLYNIVMERVTTRNWYDRIDETVVLGALPFRWTTKQLIEEENIKAVVSMNEDYELSSLSNTEKEWHENNVEFLQLSTTDIFEAPCQEKLENGVNFINKFRGVSKTGPRTGTRKLDDSSNIDSTDQSGTVYVHCKAGRTRSATLVACYLMMKNSCTPEEAVNYIRIKRPHILLHTAQWSALRQFYMKHVVSQYI</sequence>
<dbReference type="PANTHER" id="PTHR46712:SF1">
    <property type="entry name" value="PHOSPHATIDYLGLYCEROPHOSPHATASE AND PROTEIN-TYROSINE PHOSPHATASE 1"/>
    <property type="match status" value="1"/>
</dbReference>
<comment type="catalytic activity">
    <reaction evidence="12">
        <text>a 1,2-diacyl-sn-glycero-3-phospho-(1'-sn-glycero-3'-phosphate) + H2O = a 1,2-diacyl-sn-glycero-3-phospho-(1'-sn-glycerol) + phosphate</text>
        <dbReference type="Rhea" id="RHEA:33751"/>
        <dbReference type="ChEBI" id="CHEBI:15377"/>
        <dbReference type="ChEBI" id="CHEBI:43474"/>
        <dbReference type="ChEBI" id="CHEBI:60110"/>
        <dbReference type="ChEBI" id="CHEBI:64716"/>
        <dbReference type="EC" id="3.1.3.27"/>
    </reaction>
    <physiologicalReaction direction="left-to-right" evidence="12">
        <dbReference type="Rhea" id="RHEA:33752"/>
    </physiologicalReaction>
</comment>
<comment type="catalytic activity">
    <reaction evidence="13">
        <text>a 1-acyl-2-hexanoyl-sn-glycero-3-phospho-(1D-myo-inositol-5-phosphate) + H2O = a 1-acyl-2-hexanoyl-sn-glycero-3-phospho-(1D-myo-inositol) + phosphate</text>
        <dbReference type="Rhea" id="RHEA:42320"/>
        <dbReference type="ChEBI" id="CHEBI:15377"/>
        <dbReference type="ChEBI" id="CHEBI:43474"/>
        <dbReference type="ChEBI" id="CHEBI:78930"/>
        <dbReference type="ChEBI" id="CHEBI:78931"/>
    </reaction>
    <physiologicalReaction direction="left-to-right" evidence="13">
        <dbReference type="Rhea" id="RHEA:42321"/>
    </physiologicalReaction>
</comment>
<dbReference type="EMBL" id="KK107894">
    <property type="protein sequence ID" value="EZA47310.1"/>
    <property type="molecule type" value="Genomic_DNA"/>
</dbReference>
<evidence type="ECO:0000256" key="3">
    <source>
        <dbReference type="ARBA" id="ARBA00022516"/>
    </source>
</evidence>
<name>A0A026VUG6_OOCBI</name>
<comment type="catalytic activity">
    <reaction evidence="16">
        <text>1,2-dioctanoyl-sn-glycero-3-phospho-(1D-myo-inositol-5-phosphate) + H2O = 1,2-dioctanoyl-sn-glycero-3-phospho-(1D-myo-inositol) + phosphate</text>
        <dbReference type="Rhea" id="RHEA:42308"/>
        <dbReference type="ChEBI" id="CHEBI:15377"/>
        <dbReference type="ChEBI" id="CHEBI:43474"/>
        <dbReference type="ChEBI" id="CHEBI:65221"/>
        <dbReference type="ChEBI" id="CHEBI:78911"/>
    </reaction>
    <physiologicalReaction direction="left-to-right" evidence="16">
        <dbReference type="Rhea" id="RHEA:42309"/>
    </physiologicalReaction>
</comment>